<accession>A0A7K1SW79</accession>
<reference evidence="9 10" key="1">
    <citation type="submission" date="2019-12" db="EMBL/GenBank/DDBJ databases">
        <title>Mucilaginibacter sp. HMF7410 genome sequencing and assembly.</title>
        <authorList>
            <person name="Kang H."/>
            <person name="Cha I."/>
            <person name="Kim H."/>
            <person name="Joh K."/>
        </authorList>
    </citation>
    <scope>NUCLEOTIDE SEQUENCE [LARGE SCALE GENOMIC DNA]</scope>
    <source>
        <strain evidence="9 10">HMF7410</strain>
    </source>
</reference>
<keyword evidence="5 6" id="KW-0413">Isomerase</keyword>
<dbReference type="GO" id="GO:0003755">
    <property type="term" value="F:peptidyl-prolyl cis-trans isomerase activity"/>
    <property type="evidence" value="ECO:0007669"/>
    <property type="project" value="UniProtKB-KW"/>
</dbReference>
<dbReference type="PROSITE" id="PS50059">
    <property type="entry name" value="FKBP_PPIASE"/>
    <property type="match status" value="1"/>
</dbReference>
<dbReference type="SUPFAM" id="SSF54534">
    <property type="entry name" value="FKBP-like"/>
    <property type="match status" value="2"/>
</dbReference>
<comment type="catalytic activity">
    <reaction evidence="1 6">
        <text>[protein]-peptidylproline (omega=180) = [protein]-peptidylproline (omega=0)</text>
        <dbReference type="Rhea" id="RHEA:16237"/>
        <dbReference type="Rhea" id="RHEA-COMP:10747"/>
        <dbReference type="Rhea" id="RHEA-COMP:10748"/>
        <dbReference type="ChEBI" id="CHEBI:83833"/>
        <dbReference type="ChEBI" id="CHEBI:83834"/>
        <dbReference type="EC" id="5.2.1.8"/>
    </reaction>
</comment>
<feature type="region of interest" description="Disordered" evidence="7">
    <location>
        <begin position="309"/>
        <end position="333"/>
    </location>
</feature>
<keyword evidence="4 6" id="KW-0697">Rotamase</keyword>
<organism evidence="9 10">
    <name type="scientific">Mucilaginibacter arboris</name>
    <dbReference type="NCBI Taxonomy" id="2682090"/>
    <lineage>
        <taxon>Bacteria</taxon>
        <taxon>Pseudomonadati</taxon>
        <taxon>Bacteroidota</taxon>
        <taxon>Sphingobacteriia</taxon>
        <taxon>Sphingobacteriales</taxon>
        <taxon>Sphingobacteriaceae</taxon>
        <taxon>Mucilaginibacter</taxon>
    </lineage>
</organism>
<protein>
    <recommendedName>
        <fullName evidence="3 6">peptidylprolyl isomerase</fullName>
        <ecNumber evidence="3 6">5.2.1.8</ecNumber>
    </recommendedName>
</protein>
<evidence type="ECO:0000256" key="5">
    <source>
        <dbReference type="ARBA" id="ARBA00023235"/>
    </source>
</evidence>
<evidence type="ECO:0000256" key="7">
    <source>
        <dbReference type="SAM" id="MobiDB-lite"/>
    </source>
</evidence>
<evidence type="ECO:0000313" key="10">
    <source>
        <dbReference type="Proteomes" id="UP000462014"/>
    </source>
</evidence>
<dbReference type="PANTHER" id="PTHR43811">
    <property type="entry name" value="FKBP-TYPE PEPTIDYL-PROLYL CIS-TRANS ISOMERASE FKPA"/>
    <property type="match status" value="1"/>
</dbReference>
<dbReference type="RefSeq" id="WP_157565869.1">
    <property type="nucleotide sequence ID" value="NZ_WPIK01000006.1"/>
</dbReference>
<dbReference type="PROSITE" id="PS51257">
    <property type="entry name" value="PROKAR_LIPOPROTEIN"/>
    <property type="match status" value="1"/>
</dbReference>
<dbReference type="PANTHER" id="PTHR43811:SF19">
    <property type="entry name" value="39 KDA FK506-BINDING NUCLEAR PROTEIN"/>
    <property type="match status" value="1"/>
</dbReference>
<name>A0A7K1SW79_9SPHI</name>
<sequence>MKKNLVFLTVAALAFAGCNGFKKGDNGLEYKIYTDAPGATIKTGDFVSVNVIAKTDKDSVLFNSYDMGRPSQLLVAKPMYKGDLYTGLMMLSEGDSATLKIDADTLVKRSGQPKPPGFKGKYFVYTLKIEKVLAKGNMPDKAFQEKISQFFKAEADKSRAAEPIKIKKYITDKNLKVITTPSGLNYVITQPGTGEKIAVGDTAVVDYTGKLMNSKEKVFDTSVKEVAQKAGAPLYDKMRPYQPIKIEVGKKAVIPGWDEGLQLLSKGEKATFIIPSSLAYGEQGYGPIAPFSPLVFDVELKNIIHPDPNAPKKVLPQMPQMPQQAPANPAARK</sequence>
<keyword evidence="10" id="KW-1185">Reference proteome</keyword>
<dbReference type="Pfam" id="PF00254">
    <property type="entry name" value="FKBP_C"/>
    <property type="match status" value="1"/>
</dbReference>
<dbReference type="Gene3D" id="3.10.50.40">
    <property type="match status" value="2"/>
</dbReference>
<proteinExistence type="inferred from homology"/>
<evidence type="ECO:0000259" key="8">
    <source>
        <dbReference type="PROSITE" id="PS50059"/>
    </source>
</evidence>
<dbReference type="AlphaFoldDB" id="A0A7K1SW79"/>
<dbReference type="Proteomes" id="UP000462014">
    <property type="component" value="Unassembled WGS sequence"/>
</dbReference>
<feature type="domain" description="PPIase FKBP-type" evidence="8">
    <location>
        <begin position="200"/>
        <end position="304"/>
    </location>
</feature>
<comment type="caution">
    <text evidence="9">The sequence shown here is derived from an EMBL/GenBank/DDBJ whole genome shotgun (WGS) entry which is preliminary data.</text>
</comment>
<evidence type="ECO:0000256" key="3">
    <source>
        <dbReference type="ARBA" id="ARBA00013194"/>
    </source>
</evidence>
<evidence type="ECO:0000313" key="9">
    <source>
        <dbReference type="EMBL" id="MVN21497.1"/>
    </source>
</evidence>
<evidence type="ECO:0000256" key="2">
    <source>
        <dbReference type="ARBA" id="ARBA00006577"/>
    </source>
</evidence>
<evidence type="ECO:0000256" key="4">
    <source>
        <dbReference type="ARBA" id="ARBA00023110"/>
    </source>
</evidence>
<dbReference type="EMBL" id="WPIK01000006">
    <property type="protein sequence ID" value="MVN21497.1"/>
    <property type="molecule type" value="Genomic_DNA"/>
</dbReference>
<gene>
    <name evidence="9" type="ORF">GO621_08100</name>
</gene>
<feature type="compositionally biased region" description="Low complexity" evidence="7">
    <location>
        <begin position="316"/>
        <end position="333"/>
    </location>
</feature>
<dbReference type="InterPro" id="IPR046357">
    <property type="entry name" value="PPIase_dom_sf"/>
</dbReference>
<dbReference type="EC" id="5.2.1.8" evidence="3 6"/>
<evidence type="ECO:0000256" key="1">
    <source>
        <dbReference type="ARBA" id="ARBA00000971"/>
    </source>
</evidence>
<dbReference type="InterPro" id="IPR001179">
    <property type="entry name" value="PPIase_FKBP_dom"/>
</dbReference>
<evidence type="ECO:0000256" key="6">
    <source>
        <dbReference type="PROSITE-ProRule" id="PRU00277"/>
    </source>
</evidence>
<comment type="similarity">
    <text evidence="2">Belongs to the FKBP-type PPIase family.</text>
</comment>